<feature type="compositionally biased region" description="Acidic residues" evidence="5">
    <location>
        <begin position="222"/>
        <end position="232"/>
    </location>
</feature>
<reference evidence="8" key="1">
    <citation type="journal article" date="2005" name="Nature">
        <title>The map-based sequence of the rice genome.</title>
        <authorList>
            <consortium name="International rice genome sequencing project (IRGSP)"/>
            <person name="Matsumoto T."/>
            <person name="Wu J."/>
            <person name="Kanamori H."/>
            <person name="Katayose Y."/>
            <person name="Fujisawa M."/>
            <person name="Namiki N."/>
            <person name="Mizuno H."/>
            <person name="Yamamoto K."/>
            <person name="Antonio B.A."/>
            <person name="Baba T."/>
            <person name="Sakata K."/>
            <person name="Nagamura Y."/>
            <person name="Aoki H."/>
            <person name="Arikawa K."/>
            <person name="Arita K."/>
            <person name="Bito T."/>
            <person name="Chiden Y."/>
            <person name="Fujitsuka N."/>
            <person name="Fukunaka R."/>
            <person name="Hamada M."/>
            <person name="Harada C."/>
            <person name="Hayashi A."/>
            <person name="Hijishita S."/>
            <person name="Honda M."/>
            <person name="Hosokawa S."/>
            <person name="Ichikawa Y."/>
            <person name="Idonuma A."/>
            <person name="Iijima M."/>
            <person name="Ikeda M."/>
            <person name="Ikeno M."/>
            <person name="Ito K."/>
            <person name="Ito S."/>
            <person name="Ito T."/>
            <person name="Ito Y."/>
            <person name="Ito Y."/>
            <person name="Iwabuchi A."/>
            <person name="Kamiya K."/>
            <person name="Karasawa W."/>
            <person name="Kurita K."/>
            <person name="Katagiri S."/>
            <person name="Kikuta A."/>
            <person name="Kobayashi H."/>
            <person name="Kobayashi N."/>
            <person name="Machita K."/>
            <person name="Maehara T."/>
            <person name="Masukawa M."/>
            <person name="Mizubayashi T."/>
            <person name="Mukai Y."/>
            <person name="Nagasaki H."/>
            <person name="Nagata Y."/>
            <person name="Naito S."/>
            <person name="Nakashima M."/>
            <person name="Nakama Y."/>
            <person name="Nakamichi Y."/>
            <person name="Nakamura M."/>
            <person name="Meguro A."/>
            <person name="Negishi M."/>
            <person name="Ohta I."/>
            <person name="Ohta T."/>
            <person name="Okamoto M."/>
            <person name="Ono N."/>
            <person name="Saji S."/>
            <person name="Sakaguchi M."/>
            <person name="Sakai K."/>
            <person name="Shibata M."/>
            <person name="Shimokawa T."/>
            <person name="Song J."/>
            <person name="Takazaki Y."/>
            <person name="Terasawa K."/>
            <person name="Tsugane M."/>
            <person name="Tsuji K."/>
            <person name="Ueda S."/>
            <person name="Waki K."/>
            <person name="Yamagata H."/>
            <person name="Yamamoto M."/>
            <person name="Yamamoto S."/>
            <person name="Yamane H."/>
            <person name="Yoshiki S."/>
            <person name="Yoshihara R."/>
            <person name="Yukawa K."/>
            <person name="Zhong H."/>
            <person name="Yano M."/>
            <person name="Yuan Q."/>
            <person name="Ouyang S."/>
            <person name="Liu J."/>
            <person name="Jones K.M."/>
            <person name="Gansberger K."/>
            <person name="Moffat K."/>
            <person name="Hill J."/>
            <person name="Bera J."/>
            <person name="Fadrosh D."/>
            <person name="Jin S."/>
            <person name="Johri S."/>
            <person name="Kim M."/>
            <person name="Overton L."/>
            <person name="Reardon M."/>
            <person name="Tsitrin T."/>
            <person name="Vuong H."/>
            <person name="Weaver B."/>
            <person name="Ciecko A."/>
            <person name="Tallon L."/>
            <person name="Jackson J."/>
            <person name="Pai G."/>
            <person name="Aken S.V."/>
            <person name="Utterback T."/>
            <person name="Reidmuller S."/>
            <person name="Feldblyum T."/>
            <person name="Hsiao J."/>
            <person name="Zismann V."/>
            <person name="Iobst S."/>
            <person name="de Vazeille A.R."/>
            <person name="Buell C.R."/>
            <person name="Ying K."/>
            <person name="Li Y."/>
            <person name="Lu T."/>
            <person name="Huang Y."/>
            <person name="Zhao Q."/>
            <person name="Feng Q."/>
            <person name="Zhang L."/>
            <person name="Zhu J."/>
            <person name="Weng Q."/>
            <person name="Mu J."/>
            <person name="Lu Y."/>
            <person name="Fan D."/>
            <person name="Liu Y."/>
            <person name="Guan J."/>
            <person name="Zhang Y."/>
            <person name="Yu S."/>
            <person name="Liu X."/>
            <person name="Zhang Y."/>
            <person name="Hong G."/>
            <person name="Han B."/>
            <person name="Choisne N."/>
            <person name="Demange N."/>
            <person name="Orjeda G."/>
            <person name="Samain S."/>
            <person name="Cattolico L."/>
            <person name="Pelletier E."/>
            <person name="Couloux A."/>
            <person name="Segurens B."/>
            <person name="Wincker P."/>
            <person name="D'Hont A."/>
            <person name="Scarpelli C."/>
            <person name="Weissenbach J."/>
            <person name="Salanoubat M."/>
            <person name="Quetier F."/>
            <person name="Yu Y."/>
            <person name="Kim H.R."/>
            <person name="Rambo T."/>
            <person name="Currie J."/>
            <person name="Collura K."/>
            <person name="Luo M."/>
            <person name="Yang T."/>
            <person name="Ammiraju J.S.S."/>
            <person name="Engler F."/>
            <person name="Soderlund C."/>
            <person name="Wing R.A."/>
            <person name="Palmer L.E."/>
            <person name="de la Bastide M."/>
            <person name="Spiegel L."/>
            <person name="Nascimento L."/>
            <person name="Zutavern T."/>
            <person name="O'Shaughnessy A."/>
            <person name="Dike S."/>
            <person name="Dedhia N."/>
            <person name="Preston R."/>
            <person name="Balija V."/>
            <person name="McCombie W.R."/>
            <person name="Chow T."/>
            <person name="Chen H."/>
            <person name="Chung M."/>
            <person name="Chen C."/>
            <person name="Shaw J."/>
            <person name="Wu H."/>
            <person name="Hsiao K."/>
            <person name="Chao Y."/>
            <person name="Chu M."/>
            <person name="Cheng C."/>
            <person name="Hour A."/>
            <person name="Lee P."/>
            <person name="Lin S."/>
            <person name="Lin Y."/>
            <person name="Liou J."/>
            <person name="Liu S."/>
            <person name="Hsing Y."/>
            <person name="Raghuvanshi S."/>
            <person name="Mohanty A."/>
            <person name="Bharti A.K."/>
            <person name="Gaur A."/>
            <person name="Gupta V."/>
            <person name="Kumar D."/>
            <person name="Ravi V."/>
            <person name="Vij S."/>
            <person name="Kapur A."/>
            <person name="Khurana P."/>
            <person name="Khurana P."/>
            <person name="Khurana J.P."/>
            <person name="Tyagi A.K."/>
            <person name="Gaikwad K."/>
            <person name="Singh A."/>
            <person name="Dalal V."/>
            <person name="Srivastava S."/>
            <person name="Dixit A."/>
            <person name="Pal A.K."/>
            <person name="Ghazi I.A."/>
            <person name="Yadav M."/>
            <person name="Pandit A."/>
            <person name="Bhargava A."/>
            <person name="Sureshbabu K."/>
            <person name="Batra K."/>
            <person name="Sharma T.R."/>
            <person name="Mohapatra T."/>
            <person name="Singh N.K."/>
            <person name="Messing J."/>
            <person name="Nelson A.B."/>
            <person name="Fuks G."/>
            <person name="Kavchok S."/>
            <person name="Keizer G."/>
            <person name="Linton E."/>
            <person name="Llaca V."/>
            <person name="Song R."/>
            <person name="Tanyolac B."/>
            <person name="Young S."/>
            <person name="Ho-Il K."/>
            <person name="Hahn J.H."/>
            <person name="Sangsakoo G."/>
            <person name="Vanavichit A."/>
            <person name="de Mattos Luiz.A.T."/>
            <person name="Zimmer P.D."/>
            <person name="Malone G."/>
            <person name="Dellagostin O."/>
            <person name="de Oliveira A.C."/>
            <person name="Bevan M."/>
            <person name="Bancroft I."/>
            <person name="Minx P."/>
            <person name="Cordum H."/>
            <person name="Wilson R."/>
            <person name="Cheng Z."/>
            <person name="Jin W."/>
            <person name="Jiang J."/>
            <person name="Leong S.A."/>
            <person name="Iwama H."/>
            <person name="Gojobori T."/>
            <person name="Itoh T."/>
            <person name="Niimura Y."/>
            <person name="Fujii Y."/>
            <person name="Habara T."/>
            <person name="Sakai H."/>
            <person name="Sato Y."/>
            <person name="Wilson G."/>
            <person name="Kumar K."/>
            <person name="McCouch S."/>
            <person name="Juretic N."/>
            <person name="Hoen D."/>
            <person name="Wright S."/>
            <person name="Bruskiewich R."/>
            <person name="Bureau T."/>
            <person name="Miyao A."/>
            <person name="Hirochika H."/>
            <person name="Nishikawa T."/>
            <person name="Kadowaki K."/>
            <person name="Sugiura M."/>
            <person name="Burr B."/>
            <person name="Sasaki T."/>
        </authorList>
    </citation>
    <scope>NUCLEOTIDE SEQUENCE [LARGE SCALE GENOMIC DNA]</scope>
    <source>
        <strain evidence="8">cv. Nipponbare</strain>
    </source>
</reference>
<dbReference type="InterPro" id="IPR007527">
    <property type="entry name" value="Znf_SWIM"/>
</dbReference>
<dbReference type="Pfam" id="PF10551">
    <property type="entry name" value="MULE"/>
    <property type="match status" value="1"/>
</dbReference>
<dbReference type="GO" id="GO:0008270">
    <property type="term" value="F:zinc ion binding"/>
    <property type="evidence" value="ECO:0007669"/>
    <property type="project" value="UniProtKB-KW"/>
</dbReference>
<evidence type="ECO:0000313" key="7">
    <source>
        <dbReference type="EMBL" id="CAD41122.2"/>
    </source>
</evidence>
<name>Q7X7M3_ORYSJ</name>
<gene>
    <name evidence="7" type="primary">OSJNBa0084K20.2</name>
</gene>
<evidence type="ECO:0000256" key="5">
    <source>
        <dbReference type="SAM" id="MobiDB-lite"/>
    </source>
</evidence>
<keyword evidence="3" id="KW-0862">Zinc</keyword>
<proteinExistence type="predicted"/>
<protein>
    <submittedName>
        <fullName evidence="7">OSJNBa0084K20.2 protein</fullName>
    </submittedName>
</protein>
<dbReference type="Proteomes" id="UP000000763">
    <property type="component" value="Chromosome 4"/>
</dbReference>
<dbReference type="InterPro" id="IPR018289">
    <property type="entry name" value="MULE_transposase_dom"/>
</dbReference>
<dbReference type="PANTHER" id="PTHR31973">
    <property type="entry name" value="POLYPROTEIN, PUTATIVE-RELATED"/>
    <property type="match status" value="1"/>
</dbReference>
<evidence type="ECO:0000313" key="8">
    <source>
        <dbReference type="Proteomes" id="UP000000763"/>
    </source>
</evidence>
<keyword evidence="1" id="KW-0479">Metal-binding</keyword>
<feature type="region of interest" description="Disordered" evidence="5">
    <location>
        <begin position="746"/>
        <end position="784"/>
    </location>
</feature>
<feature type="domain" description="SWIM-type" evidence="6">
    <location>
        <begin position="654"/>
        <end position="686"/>
    </location>
</feature>
<feature type="region of interest" description="Disordered" evidence="5">
    <location>
        <begin position="208"/>
        <end position="257"/>
    </location>
</feature>
<reference evidence="8" key="2">
    <citation type="journal article" date="2008" name="Nucleic Acids Res.">
        <title>The rice annotation project database (RAP-DB): 2008 update.</title>
        <authorList>
            <consortium name="The rice annotation project (RAP)"/>
        </authorList>
    </citation>
    <scope>GENOME REANNOTATION</scope>
    <source>
        <strain evidence="8">cv. Nipponbare</strain>
    </source>
</reference>
<organism evidence="7 8">
    <name type="scientific">Oryza sativa subsp. japonica</name>
    <name type="common">Rice</name>
    <dbReference type="NCBI Taxonomy" id="39947"/>
    <lineage>
        <taxon>Eukaryota</taxon>
        <taxon>Viridiplantae</taxon>
        <taxon>Streptophyta</taxon>
        <taxon>Embryophyta</taxon>
        <taxon>Tracheophyta</taxon>
        <taxon>Spermatophyta</taxon>
        <taxon>Magnoliopsida</taxon>
        <taxon>Liliopsida</taxon>
        <taxon>Poales</taxon>
        <taxon>Poaceae</taxon>
        <taxon>BOP clade</taxon>
        <taxon>Oryzoideae</taxon>
        <taxon>Oryzeae</taxon>
        <taxon>Oryzinae</taxon>
        <taxon>Oryza</taxon>
        <taxon>Oryza sativa</taxon>
    </lineage>
</organism>
<dbReference type="PANTHER" id="PTHR31973:SF195">
    <property type="entry name" value="MUDR FAMILY TRANSPOSASE"/>
    <property type="match status" value="1"/>
</dbReference>
<evidence type="ECO:0000256" key="1">
    <source>
        <dbReference type="ARBA" id="ARBA00022723"/>
    </source>
</evidence>
<dbReference type="PROSITE" id="PS50966">
    <property type="entry name" value="ZF_SWIM"/>
    <property type="match status" value="1"/>
</dbReference>
<evidence type="ECO:0000256" key="3">
    <source>
        <dbReference type="ARBA" id="ARBA00022833"/>
    </source>
</evidence>
<feature type="compositionally biased region" description="Basic and acidic residues" evidence="5">
    <location>
        <begin position="209"/>
        <end position="221"/>
    </location>
</feature>
<dbReference type="EMBL" id="AL606613">
    <property type="protein sequence ID" value="CAD41122.2"/>
    <property type="molecule type" value="Genomic_DNA"/>
</dbReference>
<dbReference type="SMART" id="SM00575">
    <property type="entry name" value="ZnF_PMZ"/>
    <property type="match status" value="1"/>
</dbReference>
<sequence>MKAQASKSPPQSWVPEGMDPGKAYLLKIRLHGHQSRENFTFRTEEVIYSDRTNFKDFIDHIREKYPWGVNEFVTMNYFDPVNRNYPQVCSDQSMLEMFDKNMTSKEISMLIQIHKNNEQAVVLPLADWPTPKKVVSGAEPNAVNIHEVPCTPSLAMPSQATISQPSSSTQPVVDMYLENLFEQNEHVGVDDEDMYSDDEIVVAVTNAGQEKEPTDVPKVDSEERDEVEVEVEEGGRRRRRRTMGMRSGWRTPRRRRKGRRSGWAKMLFLLKIQRLAIAQHAIKHEFEYNIVKTDPGRFIAKCAAEGCGWRIHASTMQDGVTMQVKTNSVPHSCSSARRSEKIKPASKAWICEKVKDWLLEDATVGAKELQRRILETHKVLINYKRVYAGKELALEKLYGKWEDSFDKLYSYKAIIERECPGSLVVIDHHTVLNKLRFRRLFFTLKPCIDGFRDGCRPYVAIDSTFLTGKFKGQLATACAVDGHNWMYPVAFGVMDSETNENYKWFHGKVFDDNLWPAAYSYNPYFFQKHIEKMDEAKPEAMAYLRKNHVRLWTRSQFSGQCKVDYVTNNLAECFNSWIRPHKGLHLVDFMDKIRHKLMVKWNRRRSISKKLEGNILPHIMNELNEKSRGLNHEVTRSDDALAEVECKGGSGHRFVVNLTDRTCSCREWQVSGKPCTHAIAFITSIRGCKLENFVDECYSVSRFQMAYSKVIPPLVDKSQWPNPTHDFLHPPVLKREGDPADYQAMLAERSRSVTGSNQPEPLSVLMPLAAPGENSKAKAKTDQN</sequence>
<dbReference type="Pfam" id="PF03108">
    <property type="entry name" value="DBD_Tnp_Mut"/>
    <property type="match status" value="1"/>
</dbReference>
<evidence type="ECO:0000256" key="4">
    <source>
        <dbReference type="PROSITE-ProRule" id="PRU00325"/>
    </source>
</evidence>
<evidence type="ECO:0000259" key="6">
    <source>
        <dbReference type="PROSITE" id="PS50966"/>
    </source>
</evidence>
<dbReference type="AlphaFoldDB" id="Q7X7M3"/>
<feature type="compositionally biased region" description="Basic and acidic residues" evidence="5">
    <location>
        <begin position="775"/>
        <end position="784"/>
    </location>
</feature>
<dbReference type="InterPro" id="IPR006564">
    <property type="entry name" value="Znf_PMZ"/>
</dbReference>
<accession>Q7X7M3</accession>
<dbReference type="Pfam" id="PF04434">
    <property type="entry name" value="SWIM"/>
    <property type="match status" value="1"/>
</dbReference>
<evidence type="ECO:0000256" key="2">
    <source>
        <dbReference type="ARBA" id="ARBA00022771"/>
    </source>
</evidence>
<keyword evidence="2 4" id="KW-0863">Zinc-finger</keyword>
<dbReference type="InterPro" id="IPR004332">
    <property type="entry name" value="Transposase_MuDR"/>
</dbReference>